<dbReference type="SUPFAM" id="SSF55961">
    <property type="entry name" value="Bet v1-like"/>
    <property type="match status" value="1"/>
</dbReference>
<comment type="caution">
    <text evidence="1">The sequence shown here is derived from an EMBL/GenBank/DDBJ whole genome shotgun (WGS) entry which is preliminary data.</text>
</comment>
<keyword evidence="2" id="KW-1185">Reference proteome</keyword>
<dbReference type="CDD" id="cd07812">
    <property type="entry name" value="SRPBCC"/>
    <property type="match status" value="1"/>
</dbReference>
<sequence length="154" mass="17213">MAVRHQLIRRPPDALWAVLSDPSRYEEWVVGTYSTRPGTGAWPQQGATLRYTVRLGRKEFEGHTTVRRHEPPHSLELEAYSGPLGTARIAFDIRPWGEHTLVTLDEHPLRGVGGALHNGALDALMQLRHRSLLGRLARTVEGSSPDRSGRDARV</sequence>
<gene>
    <name evidence="1" type="ORF">ACFFTU_23785</name>
</gene>
<accession>A0ABV5PIC6</accession>
<dbReference type="Pfam" id="PF10604">
    <property type="entry name" value="Polyketide_cyc2"/>
    <property type="match status" value="1"/>
</dbReference>
<dbReference type="Gene3D" id="3.30.530.20">
    <property type="match status" value="1"/>
</dbReference>
<evidence type="ECO:0000313" key="1">
    <source>
        <dbReference type="EMBL" id="MFB9522971.1"/>
    </source>
</evidence>
<dbReference type="InterPro" id="IPR023393">
    <property type="entry name" value="START-like_dom_sf"/>
</dbReference>
<proteinExistence type="predicted"/>
<dbReference type="Proteomes" id="UP001589718">
    <property type="component" value="Unassembled WGS sequence"/>
</dbReference>
<dbReference type="EMBL" id="JBHMCR010000016">
    <property type="protein sequence ID" value="MFB9522971.1"/>
    <property type="molecule type" value="Genomic_DNA"/>
</dbReference>
<dbReference type="RefSeq" id="WP_345219647.1">
    <property type="nucleotide sequence ID" value="NZ_BAAAXE010000002.1"/>
</dbReference>
<name>A0ABV5PIC6_STRCM</name>
<organism evidence="1 2">
    <name type="scientific">Streptomyces cremeus</name>
    <dbReference type="NCBI Taxonomy" id="66881"/>
    <lineage>
        <taxon>Bacteria</taxon>
        <taxon>Bacillati</taxon>
        <taxon>Actinomycetota</taxon>
        <taxon>Actinomycetes</taxon>
        <taxon>Kitasatosporales</taxon>
        <taxon>Streptomycetaceae</taxon>
        <taxon>Streptomyces</taxon>
    </lineage>
</organism>
<evidence type="ECO:0000313" key="2">
    <source>
        <dbReference type="Proteomes" id="UP001589718"/>
    </source>
</evidence>
<protein>
    <submittedName>
        <fullName evidence="1">SRPBCC family protein</fullName>
    </submittedName>
</protein>
<reference evidence="1 2" key="1">
    <citation type="submission" date="2024-09" db="EMBL/GenBank/DDBJ databases">
        <authorList>
            <person name="Sun Q."/>
            <person name="Mori K."/>
        </authorList>
    </citation>
    <scope>NUCLEOTIDE SEQUENCE [LARGE SCALE GENOMIC DNA]</scope>
    <source>
        <strain evidence="1 2">JCM 4362</strain>
    </source>
</reference>
<dbReference type="InterPro" id="IPR019587">
    <property type="entry name" value="Polyketide_cyclase/dehydratase"/>
</dbReference>